<dbReference type="eggNOG" id="COG1670">
    <property type="taxonomic scope" value="Bacteria"/>
</dbReference>
<feature type="domain" description="N-acetyltransferase" evidence="1">
    <location>
        <begin position="27"/>
        <end position="174"/>
    </location>
</feature>
<evidence type="ECO:0000313" key="2">
    <source>
        <dbReference type="EMBL" id="KGM55363.1"/>
    </source>
</evidence>
<comment type="caution">
    <text evidence="2">The sequence shown here is derived from an EMBL/GenBank/DDBJ whole genome shotgun (WGS) entry which is preliminary data.</text>
</comment>
<dbReference type="SUPFAM" id="SSF55729">
    <property type="entry name" value="Acyl-CoA N-acyltransferases (Nat)"/>
    <property type="match status" value="1"/>
</dbReference>
<dbReference type="PANTHER" id="PTHR43610:SF1">
    <property type="entry name" value="N-ACETYLTRANSFERASE DOMAIN-CONTAINING PROTEIN"/>
    <property type="match status" value="1"/>
</dbReference>
<dbReference type="AlphaFoldDB" id="A0A0A0EZA5"/>
<proteinExistence type="predicted"/>
<gene>
    <name evidence="2" type="ORF">N799_07210</name>
</gene>
<accession>A0A0A0EZA5</accession>
<dbReference type="EMBL" id="AVPT01000019">
    <property type="protein sequence ID" value="KGM55363.1"/>
    <property type="molecule type" value="Genomic_DNA"/>
</dbReference>
<dbReference type="STRING" id="913325.N799_07210"/>
<evidence type="ECO:0000313" key="3">
    <source>
        <dbReference type="Proteomes" id="UP000029989"/>
    </source>
</evidence>
<dbReference type="InterPro" id="IPR000182">
    <property type="entry name" value="GNAT_dom"/>
</dbReference>
<dbReference type="Pfam" id="PF13302">
    <property type="entry name" value="Acetyltransf_3"/>
    <property type="match status" value="1"/>
</dbReference>
<organism evidence="2 3">
    <name type="scientific">Lysobacter arseniciresistens ZS79</name>
    <dbReference type="NCBI Taxonomy" id="913325"/>
    <lineage>
        <taxon>Bacteria</taxon>
        <taxon>Pseudomonadati</taxon>
        <taxon>Pseudomonadota</taxon>
        <taxon>Gammaproteobacteria</taxon>
        <taxon>Lysobacterales</taxon>
        <taxon>Lysobacteraceae</taxon>
        <taxon>Novilysobacter</taxon>
    </lineage>
</organism>
<sequence>MNDAWTTVPTLVGRHVRLEPLGMQHVDGLRAATDEALATCWYTHVPAPDDMAGHVEAALRKQAGGESMAFVVLDADGVPCGSTRFYDMDPAVPRLQIGYTWYARRVQRTAVNTESKRLLLGHAFETLGCAAVGFQTSWFNHASRNAIERLGAKRDGVIRNHRRHADGSLRDTVTYSIIDGEWPAVRCHLEAKLAGHDRGGVTS</sequence>
<keyword evidence="3" id="KW-1185">Reference proteome</keyword>
<dbReference type="InterPro" id="IPR016181">
    <property type="entry name" value="Acyl_CoA_acyltransferase"/>
</dbReference>
<dbReference type="Gene3D" id="3.40.630.30">
    <property type="match status" value="1"/>
</dbReference>
<dbReference type="PROSITE" id="PS51186">
    <property type="entry name" value="GNAT"/>
    <property type="match status" value="1"/>
</dbReference>
<dbReference type="GO" id="GO:0016747">
    <property type="term" value="F:acyltransferase activity, transferring groups other than amino-acyl groups"/>
    <property type="evidence" value="ECO:0007669"/>
    <property type="project" value="InterPro"/>
</dbReference>
<name>A0A0A0EZA5_9GAMM</name>
<dbReference type="RefSeq" id="WP_036211729.1">
    <property type="nucleotide sequence ID" value="NZ_AVPT01000019.1"/>
</dbReference>
<evidence type="ECO:0000259" key="1">
    <source>
        <dbReference type="PROSITE" id="PS51186"/>
    </source>
</evidence>
<keyword evidence="2" id="KW-0808">Transferase</keyword>
<protein>
    <submittedName>
        <fullName evidence="2">Acetyltransferase</fullName>
    </submittedName>
</protein>
<dbReference type="Proteomes" id="UP000029989">
    <property type="component" value="Unassembled WGS sequence"/>
</dbReference>
<reference evidence="2 3" key="1">
    <citation type="journal article" date="2015" name="Stand. Genomic Sci.">
        <title>Genomic information of the arsenic-resistant bacterium Lysobacter arseniciresistens type strain ZS79(T) and comparison of Lysobacter draft genomes.</title>
        <authorList>
            <person name="Liu L."/>
            <person name="Zhang S."/>
            <person name="Luo M."/>
            <person name="Wang G."/>
        </authorList>
    </citation>
    <scope>NUCLEOTIDE SEQUENCE [LARGE SCALE GENOMIC DNA]</scope>
    <source>
        <strain evidence="2 3">ZS79</strain>
    </source>
</reference>
<dbReference type="PANTHER" id="PTHR43610">
    <property type="entry name" value="BLL6696 PROTEIN"/>
    <property type="match status" value="1"/>
</dbReference>